<name>A0A4R7TA37_9ACTN</name>
<evidence type="ECO:0000313" key="4">
    <source>
        <dbReference type="Proteomes" id="UP000295151"/>
    </source>
</evidence>
<dbReference type="OrthoDB" id="3523179at2"/>
<evidence type="ECO:0000313" key="3">
    <source>
        <dbReference type="EMBL" id="TDU88841.1"/>
    </source>
</evidence>
<dbReference type="Pfam" id="PF00480">
    <property type="entry name" value="ROK"/>
    <property type="match status" value="2"/>
</dbReference>
<comment type="similarity">
    <text evidence="1">Belongs to the ROK (NagC/XylR) family.</text>
</comment>
<dbReference type="CDD" id="cd23763">
    <property type="entry name" value="ASKHA_ATPase_ROK"/>
    <property type="match status" value="1"/>
</dbReference>
<accession>A0A4R7TA37</accession>
<dbReference type="InterPro" id="IPR036388">
    <property type="entry name" value="WH-like_DNA-bd_sf"/>
</dbReference>
<sequence length="381" mass="38867">MSELGVSGHTVAALRRLTHVSTLRTLRSAGAVTVAQLARAAGLSRPTVVSQLEELLSQGLVEEEPPAASGSLGRPAKRFRFRARAGFVAGIDIGAHTVRAALADLAGEVVASTRMTVDESASAADRLDVGRAALTEVLGTAEVAGTHVVAATVGTPGVVSPTGRVEISVLPQWSGIDLGRRLGSVLSCQVRVENDANLAAVAEHWRGAAREADNVLYVLAGMRTGAGLIINGALHRGRAGLAGEIGALDILGWDEAPRNLIRAAGDPADAEHAAQRLFAAAADGDRAAVEAVEAFARLLAQGIAAIVLTVDPEIVVIGGGVSLAGDSLLTPLRAQVESLSLGAPPMRLSELGGDAVVLGALRLALDDVDARLFSADGLLPG</sequence>
<dbReference type="RefSeq" id="WP_133978604.1">
    <property type="nucleotide sequence ID" value="NZ_SOCE01000001.1"/>
</dbReference>
<dbReference type="InterPro" id="IPR036390">
    <property type="entry name" value="WH_DNA-bd_sf"/>
</dbReference>
<dbReference type="InterPro" id="IPR043129">
    <property type="entry name" value="ATPase_NBD"/>
</dbReference>
<evidence type="ECO:0000259" key="2">
    <source>
        <dbReference type="Pfam" id="PF12802"/>
    </source>
</evidence>
<keyword evidence="3" id="KW-0808">Transferase</keyword>
<dbReference type="GO" id="GO:0003700">
    <property type="term" value="F:DNA-binding transcription factor activity"/>
    <property type="evidence" value="ECO:0007669"/>
    <property type="project" value="InterPro"/>
</dbReference>
<dbReference type="Pfam" id="PF12802">
    <property type="entry name" value="MarR_2"/>
    <property type="match status" value="1"/>
</dbReference>
<dbReference type="GO" id="GO:0016301">
    <property type="term" value="F:kinase activity"/>
    <property type="evidence" value="ECO:0007669"/>
    <property type="project" value="UniProtKB-KW"/>
</dbReference>
<dbReference type="Gene3D" id="3.30.420.40">
    <property type="match status" value="4"/>
</dbReference>
<dbReference type="Proteomes" id="UP000295151">
    <property type="component" value="Unassembled WGS sequence"/>
</dbReference>
<dbReference type="SUPFAM" id="SSF53067">
    <property type="entry name" value="Actin-like ATPase domain"/>
    <property type="match status" value="1"/>
</dbReference>
<gene>
    <name evidence="3" type="ORF">EV138_2392</name>
</gene>
<dbReference type="SUPFAM" id="SSF46785">
    <property type="entry name" value="Winged helix' DNA-binding domain"/>
    <property type="match status" value="1"/>
</dbReference>
<keyword evidence="3" id="KW-0418">Kinase</keyword>
<dbReference type="AlphaFoldDB" id="A0A4R7TA37"/>
<dbReference type="InterPro" id="IPR000835">
    <property type="entry name" value="HTH_MarR-typ"/>
</dbReference>
<protein>
    <submittedName>
        <fullName evidence="3">Putative NBD/HSP70 family sugar kinase</fullName>
    </submittedName>
</protein>
<organism evidence="3 4">
    <name type="scientific">Kribbella voronezhensis</name>
    <dbReference type="NCBI Taxonomy" id="2512212"/>
    <lineage>
        <taxon>Bacteria</taxon>
        <taxon>Bacillati</taxon>
        <taxon>Actinomycetota</taxon>
        <taxon>Actinomycetes</taxon>
        <taxon>Propionibacteriales</taxon>
        <taxon>Kribbellaceae</taxon>
        <taxon>Kribbella</taxon>
    </lineage>
</organism>
<dbReference type="InterPro" id="IPR000600">
    <property type="entry name" value="ROK"/>
</dbReference>
<evidence type="ECO:0000256" key="1">
    <source>
        <dbReference type="ARBA" id="ARBA00006479"/>
    </source>
</evidence>
<comment type="caution">
    <text evidence="3">The sequence shown here is derived from an EMBL/GenBank/DDBJ whole genome shotgun (WGS) entry which is preliminary data.</text>
</comment>
<dbReference type="PANTHER" id="PTHR18964:SF149">
    <property type="entry name" value="BIFUNCTIONAL UDP-N-ACETYLGLUCOSAMINE 2-EPIMERASE_N-ACETYLMANNOSAMINE KINASE"/>
    <property type="match status" value="1"/>
</dbReference>
<keyword evidence="4" id="KW-1185">Reference proteome</keyword>
<dbReference type="Gene3D" id="1.10.10.10">
    <property type="entry name" value="Winged helix-like DNA-binding domain superfamily/Winged helix DNA-binding domain"/>
    <property type="match status" value="1"/>
</dbReference>
<reference evidence="3 4" key="1">
    <citation type="submission" date="2019-03" db="EMBL/GenBank/DDBJ databases">
        <title>Genomic Encyclopedia of Type Strains, Phase III (KMG-III): the genomes of soil and plant-associated and newly described type strains.</title>
        <authorList>
            <person name="Whitman W."/>
        </authorList>
    </citation>
    <scope>NUCLEOTIDE SEQUENCE [LARGE SCALE GENOMIC DNA]</scope>
    <source>
        <strain evidence="3 4">VKM Ac-2575</strain>
    </source>
</reference>
<dbReference type="PANTHER" id="PTHR18964">
    <property type="entry name" value="ROK (REPRESSOR, ORF, KINASE) FAMILY"/>
    <property type="match status" value="1"/>
</dbReference>
<feature type="domain" description="HTH marR-type" evidence="2">
    <location>
        <begin position="18"/>
        <end position="67"/>
    </location>
</feature>
<dbReference type="EMBL" id="SOCE01000001">
    <property type="protein sequence ID" value="TDU88841.1"/>
    <property type="molecule type" value="Genomic_DNA"/>
</dbReference>
<proteinExistence type="inferred from homology"/>